<comment type="subcellular location">
    <subcellularLocation>
        <location evidence="1">Membrane</location>
        <topology evidence="1">Multi-pass membrane protein</topology>
    </subcellularLocation>
</comment>
<evidence type="ECO:0000256" key="1">
    <source>
        <dbReference type="ARBA" id="ARBA00004141"/>
    </source>
</evidence>
<dbReference type="Pfam" id="PF01694">
    <property type="entry name" value="Rhomboid"/>
    <property type="match status" value="1"/>
</dbReference>
<dbReference type="GO" id="GO:0016020">
    <property type="term" value="C:membrane"/>
    <property type="evidence" value="ECO:0007669"/>
    <property type="project" value="UniProtKB-SubCell"/>
</dbReference>
<feature type="transmembrane region" description="Helical" evidence="5">
    <location>
        <begin position="93"/>
        <end position="117"/>
    </location>
</feature>
<organism evidence="7 8">
    <name type="scientific">Coprococcus eutactus</name>
    <dbReference type="NCBI Taxonomy" id="33043"/>
    <lineage>
        <taxon>Bacteria</taxon>
        <taxon>Bacillati</taxon>
        <taxon>Bacillota</taxon>
        <taxon>Clostridia</taxon>
        <taxon>Lachnospirales</taxon>
        <taxon>Lachnospiraceae</taxon>
        <taxon>Coprococcus</taxon>
    </lineage>
</organism>
<dbReference type="Proteomes" id="UP000660047">
    <property type="component" value="Unassembled WGS sequence"/>
</dbReference>
<sequence>MEENNFGYGFEHDDYGRFEQDIDQDTAYVIRPEQMGGGASPQPQIKRTIPIVTIALIVANVIAGIMCIGVDNYSRTGGLNYQYVKLNGEYGRLISAMFLHSGFDHLFGNMFALYMFGSTVERKLGSLRTTIIYFVSGIVAGIISMNVYHMTDPDRMHFSIGASGAVFGIICAAVFLTFMGNRKASRKDMMVSIVVVVIYALYTNEKNIDIYAHVGGAIVGGILAFALNIKRWEKFRENKFCKLLAVILTLSMCVTGIGEAGIGKDAADLPDKRIDYIKEQKIFPDGDTTYGDGLDAYCSDEHWQAFVATDGSQIVQFEGNATYKGQQVTVTVQFQIEGDCEGYQPGYVGLNDVGQNSESATEFMLTVCGRSINELKYGR</sequence>
<gene>
    <name evidence="7" type="ORF">COEU31_20440</name>
</gene>
<evidence type="ECO:0000256" key="3">
    <source>
        <dbReference type="ARBA" id="ARBA00022989"/>
    </source>
</evidence>
<protein>
    <recommendedName>
        <fullName evidence="6">Peptidase S54 rhomboid domain-containing protein</fullName>
    </recommendedName>
</protein>
<reference evidence="7" key="1">
    <citation type="submission" date="2020-06" db="EMBL/GenBank/DDBJ databases">
        <title>Characterization of fructooligosaccharide metabolism and fructooligosaccharide-degrading enzymes in human commensal butyrate producers.</title>
        <authorList>
            <person name="Tanno H."/>
            <person name="Fujii T."/>
            <person name="Hirano K."/>
            <person name="Maeno S."/>
            <person name="Tonozuka T."/>
            <person name="Sakamoto M."/>
            <person name="Ohkuma M."/>
            <person name="Tochio T."/>
            <person name="Endo A."/>
        </authorList>
    </citation>
    <scope>NUCLEOTIDE SEQUENCE</scope>
    <source>
        <strain evidence="7">JCM 31265</strain>
    </source>
</reference>
<keyword evidence="4 5" id="KW-0472">Membrane</keyword>
<feature type="transmembrane region" description="Helical" evidence="5">
    <location>
        <begin position="51"/>
        <end position="73"/>
    </location>
</feature>
<evidence type="ECO:0000259" key="6">
    <source>
        <dbReference type="Pfam" id="PF01694"/>
    </source>
</evidence>
<accession>A0AAI9NYP2</accession>
<dbReference type="InterPro" id="IPR035952">
    <property type="entry name" value="Rhomboid-like_sf"/>
</dbReference>
<dbReference type="PANTHER" id="PTHR43066:SF11">
    <property type="entry name" value="PEPTIDASE S54 RHOMBOID DOMAIN-CONTAINING PROTEIN"/>
    <property type="match status" value="1"/>
</dbReference>
<proteinExistence type="predicted"/>
<name>A0AAI9NYP2_9FIRM</name>
<dbReference type="InterPro" id="IPR022764">
    <property type="entry name" value="Peptidase_S54_rhomboid_dom"/>
</dbReference>
<dbReference type="AlphaFoldDB" id="A0AAI9NYP2"/>
<evidence type="ECO:0000313" key="8">
    <source>
        <dbReference type="Proteomes" id="UP000660047"/>
    </source>
</evidence>
<evidence type="ECO:0000256" key="5">
    <source>
        <dbReference type="SAM" id="Phobius"/>
    </source>
</evidence>
<dbReference type="Gene3D" id="1.20.1540.10">
    <property type="entry name" value="Rhomboid-like"/>
    <property type="match status" value="1"/>
</dbReference>
<keyword evidence="3 5" id="KW-1133">Transmembrane helix</keyword>
<dbReference type="SUPFAM" id="SSF144091">
    <property type="entry name" value="Rhomboid-like"/>
    <property type="match status" value="1"/>
</dbReference>
<evidence type="ECO:0000313" key="7">
    <source>
        <dbReference type="EMBL" id="GFO94998.1"/>
    </source>
</evidence>
<feature type="transmembrane region" description="Helical" evidence="5">
    <location>
        <begin position="129"/>
        <end position="150"/>
    </location>
</feature>
<feature type="transmembrane region" description="Helical" evidence="5">
    <location>
        <begin position="210"/>
        <end position="229"/>
    </location>
</feature>
<dbReference type="PANTHER" id="PTHR43066">
    <property type="entry name" value="RHOMBOID-RELATED PROTEIN"/>
    <property type="match status" value="1"/>
</dbReference>
<keyword evidence="2 5" id="KW-0812">Transmembrane</keyword>
<dbReference type="GO" id="GO:0004252">
    <property type="term" value="F:serine-type endopeptidase activity"/>
    <property type="evidence" value="ECO:0007669"/>
    <property type="project" value="InterPro"/>
</dbReference>
<feature type="transmembrane region" description="Helical" evidence="5">
    <location>
        <begin position="241"/>
        <end position="262"/>
    </location>
</feature>
<feature type="domain" description="Peptidase S54 rhomboid" evidence="6">
    <location>
        <begin position="88"/>
        <end position="227"/>
    </location>
</feature>
<comment type="caution">
    <text evidence="7">The sequence shown here is derived from an EMBL/GenBank/DDBJ whole genome shotgun (WGS) entry which is preliminary data.</text>
</comment>
<evidence type="ECO:0000256" key="4">
    <source>
        <dbReference type="ARBA" id="ARBA00023136"/>
    </source>
</evidence>
<dbReference type="EMBL" id="BLYL01000012">
    <property type="protein sequence ID" value="GFO94998.1"/>
    <property type="molecule type" value="Genomic_DNA"/>
</dbReference>
<feature type="transmembrane region" description="Helical" evidence="5">
    <location>
        <begin position="156"/>
        <end position="176"/>
    </location>
</feature>
<evidence type="ECO:0000256" key="2">
    <source>
        <dbReference type="ARBA" id="ARBA00022692"/>
    </source>
</evidence>
<dbReference type="RefSeq" id="WP_015534401.1">
    <property type="nucleotide sequence ID" value="NZ_BLYL01000012.1"/>
</dbReference>